<evidence type="ECO:0000256" key="3">
    <source>
        <dbReference type="ARBA" id="ARBA00022679"/>
    </source>
</evidence>
<organism evidence="10 11">
    <name type="scientific">Paractinoplanes rishiriensis</name>
    <dbReference type="NCBI Taxonomy" id="1050105"/>
    <lineage>
        <taxon>Bacteria</taxon>
        <taxon>Bacillati</taxon>
        <taxon>Actinomycetota</taxon>
        <taxon>Actinomycetes</taxon>
        <taxon>Micromonosporales</taxon>
        <taxon>Micromonosporaceae</taxon>
        <taxon>Paractinoplanes</taxon>
    </lineage>
</organism>
<feature type="transmembrane region" description="Helical" evidence="9">
    <location>
        <begin position="308"/>
        <end position="327"/>
    </location>
</feature>
<feature type="transmembrane region" description="Helical" evidence="9">
    <location>
        <begin position="36"/>
        <end position="55"/>
    </location>
</feature>
<keyword evidence="3" id="KW-0808">Transferase</keyword>
<name>A0A919K4L8_9ACTN</name>
<evidence type="ECO:0000256" key="4">
    <source>
        <dbReference type="ARBA" id="ARBA00022692"/>
    </source>
</evidence>
<evidence type="ECO:0000313" key="11">
    <source>
        <dbReference type="Proteomes" id="UP000636960"/>
    </source>
</evidence>
<feature type="transmembrane region" description="Helical" evidence="9">
    <location>
        <begin position="67"/>
        <end position="87"/>
    </location>
</feature>
<evidence type="ECO:0000256" key="1">
    <source>
        <dbReference type="ARBA" id="ARBA00004651"/>
    </source>
</evidence>
<feature type="transmembrane region" description="Helical" evidence="9">
    <location>
        <begin position="269"/>
        <end position="288"/>
    </location>
</feature>
<keyword evidence="2" id="KW-1003">Cell membrane</keyword>
<evidence type="ECO:0000313" key="10">
    <source>
        <dbReference type="EMBL" id="GIF00817.1"/>
    </source>
</evidence>
<sequence>MVRERSEPTWLPALLVAVVTGYAALARPAEARLTDLSVYLGAVTALTDGTGLYDFIRGAAPFTYPPFAGLLFVPLTPLPVLAVQAAWTLATVVAVVLIARIAAGVHPAALVALALMLSAPVASNLRYGQVSLFLAVLVLADVMRRPGATQGVLIGVAAAVKLTPLIFIPMLWCGGRRRAAVTAIATFLSCAAAAWVMLPAESWRFWTTEVRNVDRLGYITSLGNQSLNAALLRWGADDATRSALVLLLGGLIVLLSLHRAAKLSRAGNWLAATVVVGAASVVFSPVSWTHHQVWLVLAAFLPIHRACRWAVLAVMLLPVTALGPPLWSDARLLLATAIATLLPIGTEAARDARPVGAGLGGGRFPGRGPDLVGAVVWRWVRPGRASLPAQGRPDGAGSRPEHCGAGERQWGTFAAKSMGGRRGGREPEGREPGGAGTGSAAGTTECGQGGSARGSSRVGGGSGRCAGGRSGPRTSWCAGRRGRLGPCRFRL</sequence>
<reference evidence="10" key="1">
    <citation type="submission" date="2021-01" db="EMBL/GenBank/DDBJ databases">
        <title>Whole genome shotgun sequence of Actinoplanes rishiriensis NBRC 108556.</title>
        <authorList>
            <person name="Komaki H."/>
            <person name="Tamura T."/>
        </authorList>
    </citation>
    <scope>NUCLEOTIDE SEQUENCE</scope>
    <source>
        <strain evidence="10">NBRC 108556</strain>
    </source>
</reference>
<protein>
    <recommendedName>
        <fullName evidence="12">DUF2029 domain-containing protein</fullName>
    </recommendedName>
</protein>
<evidence type="ECO:0000256" key="8">
    <source>
        <dbReference type="SAM" id="MobiDB-lite"/>
    </source>
</evidence>
<evidence type="ECO:0000256" key="9">
    <source>
        <dbReference type="SAM" id="Phobius"/>
    </source>
</evidence>
<evidence type="ECO:0008006" key="12">
    <source>
        <dbReference type="Google" id="ProtNLM"/>
    </source>
</evidence>
<dbReference type="AlphaFoldDB" id="A0A919K4L8"/>
<evidence type="ECO:0000256" key="6">
    <source>
        <dbReference type="ARBA" id="ARBA00023136"/>
    </source>
</evidence>
<evidence type="ECO:0000256" key="5">
    <source>
        <dbReference type="ARBA" id="ARBA00022989"/>
    </source>
</evidence>
<dbReference type="GO" id="GO:0005886">
    <property type="term" value="C:plasma membrane"/>
    <property type="evidence" value="ECO:0007669"/>
    <property type="project" value="UniProtKB-SubCell"/>
</dbReference>
<feature type="transmembrane region" description="Helical" evidence="9">
    <location>
        <begin position="93"/>
        <end position="117"/>
    </location>
</feature>
<feature type="transmembrane region" description="Helical" evidence="9">
    <location>
        <begin position="179"/>
        <end position="198"/>
    </location>
</feature>
<keyword evidence="6 9" id="KW-0472">Membrane</keyword>
<keyword evidence="4 9" id="KW-0812">Transmembrane</keyword>
<dbReference type="GO" id="GO:0016758">
    <property type="term" value="F:hexosyltransferase activity"/>
    <property type="evidence" value="ECO:0007669"/>
    <property type="project" value="InterPro"/>
</dbReference>
<dbReference type="Proteomes" id="UP000636960">
    <property type="component" value="Unassembled WGS sequence"/>
</dbReference>
<comment type="similarity">
    <text evidence="7">Belongs to the glycosyltransferase 87 family.</text>
</comment>
<accession>A0A919K4L8</accession>
<comment type="caution">
    <text evidence="10">The sequence shown here is derived from an EMBL/GenBank/DDBJ whole genome shotgun (WGS) entry which is preliminary data.</text>
</comment>
<evidence type="ECO:0000256" key="2">
    <source>
        <dbReference type="ARBA" id="ARBA00022475"/>
    </source>
</evidence>
<gene>
    <name evidence="10" type="ORF">Ari01nite_82810</name>
</gene>
<feature type="region of interest" description="Disordered" evidence="8">
    <location>
        <begin position="386"/>
        <end position="491"/>
    </location>
</feature>
<dbReference type="InterPro" id="IPR018584">
    <property type="entry name" value="GT87"/>
</dbReference>
<comment type="subcellular location">
    <subcellularLocation>
        <location evidence="1">Cell membrane</location>
        <topology evidence="1">Multi-pass membrane protein</topology>
    </subcellularLocation>
</comment>
<feature type="compositionally biased region" description="Gly residues" evidence="8">
    <location>
        <begin position="447"/>
        <end position="470"/>
    </location>
</feature>
<dbReference type="Pfam" id="PF09594">
    <property type="entry name" value="GT87"/>
    <property type="match status" value="1"/>
</dbReference>
<proteinExistence type="inferred from homology"/>
<feature type="transmembrane region" description="Helical" evidence="9">
    <location>
        <begin position="152"/>
        <end position="172"/>
    </location>
</feature>
<dbReference type="EMBL" id="BOMV01000091">
    <property type="protein sequence ID" value="GIF00817.1"/>
    <property type="molecule type" value="Genomic_DNA"/>
</dbReference>
<keyword evidence="11" id="KW-1185">Reference proteome</keyword>
<evidence type="ECO:0000256" key="7">
    <source>
        <dbReference type="ARBA" id="ARBA00024033"/>
    </source>
</evidence>
<keyword evidence="5 9" id="KW-1133">Transmembrane helix</keyword>
<feature type="transmembrane region" description="Helical" evidence="9">
    <location>
        <begin position="239"/>
        <end position="257"/>
    </location>
</feature>